<dbReference type="PROSITE" id="PS50920">
    <property type="entry name" value="SOLCAR"/>
    <property type="match status" value="2"/>
</dbReference>
<dbReference type="EMBL" id="KZ679136">
    <property type="protein sequence ID" value="PTB74406.1"/>
    <property type="molecule type" value="Genomic_DNA"/>
</dbReference>
<sequence>MSEHSPVAFAPPDNVTGRSSDANSSMPGSHDGGLSPALVESIAGLSAGTIATLVVHPLDIVKTRMQISTSAASAASQNLSTVGLLRSLSSNPKPLSSLYRGLVPNLSGNALSWASFFFFKTRFEDLLTFARGTPRPTPSDFFVASALAGAATSVLSNPIWVVKTRMLASDKGAKGAYPSMWSGFRTIYATEGVRGLYRGLGVSMIGVSHGAVQFAVYEPAKRLYFARRRRMGRIGLGHTQITTTLITRPQPQLHLCSFL</sequence>
<dbReference type="InterPro" id="IPR018108">
    <property type="entry name" value="MCP_transmembrane"/>
</dbReference>
<keyword evidence="14" id="KW-1185">Reference proteome</keyword>
<feature type="repeat" description="Solcar" evidence="10">
    <location>
        <begin position="136"/>
        <end position="223"/>
    </location>
</feature>
<evidence type="ECO:0000313" key="13">
    <source>
        <dbReference type="EMBL" id="PTB74406.1"/>
    </source>
</evidence>
<dbReference type="InterPro" id="IPR002067">
    <property type="entry name" value="MCP"/>
</dbReference>
<evidence type="ECO:0000256" key="10">
    <source>
        <dbReference type="PROSITE-ProRule" id="PRU00282"/>
    </source>
</evidence>
<evidence type="ECO:0000256" key="3">
    <source>
        <dbReference type="ARBA" id="ARBA00022448"/>
    </source>
</evidence>
<keyword evidence="6" id="KW-0999">Mitochondrion inner membrane</keyword>
<proteinExistence type="inferred from homology"/>
<keyword evidence="3 11" id="KW-0813">Transport</keyword>
<dbReference type="PANTHER" id="PTHR45683">
    <property type="entry name" value="MITOCHONDRIAL NICOTINAMIDE ADENINE DINUCLEOTIDE TRANSPORTER 1-RELATED-RELATED"/>
    <property type="match status" value="1"/>
</dbReference>
<dbReference type="InterPro" id="IPR023395">
    <property type="entry name" value="MCP_dom_sf"/>
</dbReference>
<feature type="repeat" description="Solcar" evidence="10">
    <location>
        <begin position="35"/>
        <end position="126"/>
    </location>
</feature>
<evidence type="ECO:0000256" key="8">
    <source>
        <dbReference type="ARBA" id="ARBA00023128"/>
    </source>
</evidence>
<evidence type="ECO:0000256" key="2">
    <source>
        <dbReference type="ARBA" id="ARBA00006375"/>
    </source>
</evidence>
<evidence type="ECO:0000256" key="11">
    <source>
        <dbReference type="RuleBase" id="RU000488"/>
    </source>
</evidence>
<accession>A0A2T4BYV2</accession>
<feature type="region of interest" description="Disordered" evidence="12">
    <location>
        <begin position="1"/>
        <end position="32"/>
    </location>
</feature>
<evidence type="ECO:0000256" key="9">
    <source>
        <dbReference type="ARBA" id="ARBA00023136"/>
    </source>
</evidence>
<keyword evidence="9 10" id="KW-0472">Membrane</keyword>
<gene>
    <name evidence="13" type="ORF">M440DRAFT_1464435</name>
</gene>
<keyword evidence="4 10" id="KW-0812">Transmembrane</keyword>
<dbReference type="OrthoDB" id="428293at2759"/>
<evidence type="ECO:0000256" key="5">
    <source>
        <dbReference type="ARBA" id="ARBA00022737"/>
    </source>
</evidence>
<evidence type="ECO:0000256" key="6">
    <source>
        <dbReference type="ARBA" id="ARBA00022792"/>
    </source>
</evidence>
<reference evidence="13 14" key="1">
    <citation type="submission" date="2016-07" db="EMBL/GenBank/DDBJ databases">
        <title>Multiple horizontal gene transfer events from other fungi enriched the ability of initially mycotrophic Trichoderma (Ascomycota) to feed on dead plant biomass.</title>
        <authorList>
            <consortium name="DOE Joint Genome Institute"/>
            <person name="Aerts A."/>
            <person name="Atanasova L."/>
            <person name="Chenthamara K."/>
            <person name="Zhang J."/>
            <person name="Grujic M."/>
            <person name="Henrissat B."/>
            <person name="Kuo A."/>
            <person name="Salamov A."/>
            <person name="Lipzen A."/>
            <person name="Labutti K."/>
            <person name="Barry K."/>
            <person name="Miao Y."/>
            <person name="Rahimi M.J."/>
            <person name="Shen Q."/>
            <person name="Grigoriev I.V."/>
            <person name="Kubicek C.P."/>
            <person name="Druzhinina I.S."/>
        </authorList>
    </citation>
    <scope>NUCLEOTIDE SEQUENCE [LARGE SCALE GENOMIC DNA]</scope>
    <source>
        <strain evidence="13 14">ATCC 18648</strain>
    </source>
</reference>
<protein>
    <submittedName>
        <fullName evidence="13">Mitochondrial carrier</fullName>
    </submittedName>
</protein>
<evidence type="ECO:0000256" key="7">
    <source>
        <dbReference type="ARBA" id="ARBA00022989"/>
    </source>
</evidence>
<keyword evidence="7" id="KW-1133">Transmembrane helix</keyword>
<organism evidence="13 14">
    <name type="scientific">Trichoderma longibrachiatum ATCC 18648</name>
    <dbReference type="NCBI Taxonomy" id="983965"/>
    <lineage>
        <taxon>Eukaryota</taxon>
        <taxon>Fungi</taxon>
        <taxon>Dikarya</taxon>
        <taxon>Ascomycota</taxon>
        <taxon>Pezizomycotina</taxon>
        <taxon>Sordariomycetes</taxon>
        <taxon>Hypocreomycetidae</taxon>
        <taxon>Hypocreales</taxon>
        <taxon>Hypocreaceae</taxon>
        <taxon>Trichoderma</taxon>
    </lineage>
</organism>
<dbReference type="Proteomes" id="UP000240760">
    <property type="component" value="Unassembled WGS sequence"/>
</dbReference>
<dbReference type="PRINTS" id="PR00926">
    <property type="entry name" value="MITOCARRIER"/>
</dbReference>
<dbReference type="AlphaFoldDB" id="A0A2T4BYV2"/>
<evidence type="ECO:0000256" key="12">
    <source>
        <dbReference type="SAM" id="MobiDB-lite"/>
    </source>
</evidence>
<evidence type="ECO:0000256" key="4">
    <source>
        <dbReference type="ARBA" id="ARBA00022692"/>
    </source>
</evidence>
<dbReference type="Pfam" id="PF00153">
    <property type="entry name" value="Mito_carr"/>
    <property type="match status" value="2"/>
</dbReference>
<dbReference type="InterPro" id="IPR044712">
    <property type="entry name" value="SLC25A32-like"/>
</dbReference>
<name>A0A2T4BYV2_TRILO</name>
<dbReference type="STRING" id="983965.A0A2T4BYV2"/>
<dbReference type="GO" id="GO:0015215">
    <property type="term" value="F:nucleotide transmembrane transporter activity"/>
    <property type="evidence" value="ECO:0007669"/>
    <property type="project" value="UniProtKB-ARBA"/>
</dbReference>
<feature type="compositionally biased region" description="Polar residues" evidence="12">
    <location>
        <begin position="16"/>
        <end position="27"/>
    </location>
</feature>
<evidence type="ECO:0000313" key="14">
    <source>
        <dbReference type="Proteomes" id="UP000240760"/>
    </source>
</evidence>
<dbReference type="SUPFAM" id="SSF103506">
    <property type="entry name" value="Mitochondrial carrier"/>
    <property type="match status" value="1"/>
</dbReference>
<dbReference type="GO" id="GO:0005743">
    <property type="term" value="C:mitochondrial inner membrane"/>
    <property type="evidence" value="ECO:0007669"/>
    <property type="project" value="UniProtKB-SubCell"/>
</dbReference>
<dbReference type="Gene3D" id="1.50.40.10">
    <property type="entry name" value="Mitochondrial carrier domain"/>
    <property type="match status" value="1"/>
</dbReference>
<evidence type="ECO:0000256" key="1">
    <source>
        <dbReference type="ARBA" id="ARBA00004448"/>
    </source>
</evidence>
<comment type="similarity">
    <text evidence="2 11">Belongs to the mitochondrial carrier (TC 2.A.29) family.</text>
</comment>
<keyword evidence="5" id="KW-0677">Repeat</keyword>
<comment type="subcellular location">
    <subcellularLocation>
        <location evidence="1">Mitochondrion inner membrane</location>
        <topology evidence="1">Multi-pass membrane protein</topology>
    </subcellularLocation>
</comment>
<keyword evidence="8" id="KW-0496">Mitochondrion</keyword>